<proteinExistence type="predicted"/>
<dbReference type="InterPro" id="IPR053717">
    <property type="entry name" value="MerB_lyase_sf"/>
</dbReference>
<keyword evidence="2" id="KW-1185">Reference proteome</keyword>
<dbReference type="GO" id="GO:0018836">
    <property type="term" value="F:alkylmercury lyase activity"/>
    <property type="evidence" value="ECO:0007669"/>
    <property type="project" value="UniProtKB-EC"/>
</dbReference>
<evidence type="ECO:0000313" key="1">
    <source>
        <dbReference type="EMBL" id="KJF19096.1"/>
    </source>
</evidence>
<dbReference type="InterPro" id="IPR004927">
    <property type="entry name" value="MerB"/>
</dbReference>
<dbReference type="EMBL" id="JXYS01000001">
    <property type="protein sequence ID" value="KJF19096.1"/>
    <property type="molecule type" value="Genomic_DNA"/>
</dbReference>
<protein>
    <submittedName>
        <fullName evidence="1">Alkylmercury lyase</fullName>
        <ecNumber evidence="1">4.99.1.2</ecNumber>
    </submittedName>
</protein>
<sequence length="208" mass="21698">MEDSTAVAAVLDTMVSGDETTTSVRRVVFFSLLDGVSLSFSEIATKTGLAIEVVRSVVEQAILGGVATIDGPLEGDPKVVGAEGLTLVESRHNLLIDGVDLYTWCAFDIVGIPAALGVDATGETTCATCSAVISIVITGGEPLESDVVGWWPLGSTGPVNESFCPTASMFCDPSHLDSWRRNSGANGEMLSLVDLAARGRITWAKFAS</sequence>
<organism evidence="1 2">
    <name type="scientific">Acidithrix ferrooxidans</name>
    <dbReference type="NCBI Taxonomy" id="1280514"/>
    <lineage>
        <taxon>Bacteria</taxon>
        <taxon>Bacillati</taxon>
        <taxon>Actinomycetota</taxon>
        <taxon>Acidimicrobiia</taxon>
        <taxon>Acidimicrobiales</taxon>
        <taxon>Acidimicrobiaceae</taxon>
        <taxon>Acidithrix</taxon>
    </lineage>
</organism>
<gene>
    <name evidence="1" type="primary">merB</name>
    <name evidence="1" type="ORF">AXFE_01330</name>
</gene>
<dbReference type="Proteomes" id="UP000032360">
    <property type="component" value="Unassembled WGS sequence"/>
</dbReference>
<dbReference type="SUPFAM" id="SSF160387">
    <property type="entry name" value="NosL/MerB-like"/>
    <property type="match status" value="1"/>
</dbReference>
<reference evidence="1 2" key="1">
    <citation type="submission" date="2015-01" db="EMBL/GenBank/DDBJ databases">
        <title>Draft genome of the acidophilic iron oxidizer Acidithrix ferrooxidans strain Py-F3.</title>
        <authorList>
            <person name="Poehlein A."/>
            <person name="Eisen S."/>
            <person name="Schloemann M."/>
            <person name="Johnson B.D."/>
            <person name="Daniel R."/>
            <person name="Muehling M."/>
        </authorList>
    </citation>
    <scope>NUCLEOTIDE SEQUENCE [LARGE SCALE GENOMIC DNA]</scope>
    <source>
        <strain evidence="1 2">Py-F3</strain>
    </source>
</reference>
<evidence type="ECO:0000313" key="2">
    <source>
        <dbReference type="Proteomes" id="UP000032360"/>
    </source>
</evidence>
<dbReference type="Gene3D" id="3.30.450.410">
    <property type="match status" value="1"/>
</dbReference>
<accession>A0A0D8HPP3</accession>
<comment type="caution">
    <text evidence="1">The sequence shown here is derived from an EMBL/GenBank/DDBJ whole genome shotgun (WGS) entry which is preliminary data.</text>
</comment>
<dbReference type="STRING" id="1280514.AXFE_01330"/>
<dbReference type="EC" id="4.99.1.2" evidence="1"/>
<name>A0A0D8HPP3_9ACTN</name>
<dbReference type="Pfam" id="PF03243">
    <property type="entry name" value="MerB"/>
    <property type="match status" value="1"/>
</dbReference>
<keyword evidence="1" id="KW-0456">Lyase</keyword>
<dbReference type="AlphaFoldDB" id="A0A0D8HPP3"/>